<protein>
    <submittedName>
        <fullName evidence="3">Uncharacterized protein LOC127148936</fullName>
    </submittedName>
</protein>
<evidence type="ECO:0000313" key="3">
    <source>
        <dbReference type="RefSeq" id="XP_050939329.1"/>
    </source>
</evidence>
<accession>A0ABM3KNH3</accession>
<keyword evidence="2" id="KW-1185">Reference proteome</keyword>
<name>A0ABM3KNH3_CUCME</name>
<evidence type="ECO:0000313" key="2">
    <source>
        <dbReference type="Proteomes" id="UP001652600"/>
    </source>
</evidence>
<feature type="region of interest" description="Disordered" evidence="1">
    <location>
        <begin position="68"/>
        <end position="89"/>
    </location>
</feature>
<evidence type="ECO:0000256" key="1">
    <source>
        <dbReference type="SAM" id="MobiDB-lite"/>
    </source>
</evidence>
<dbReference type="GeneID" id="127148936"/>
<sequence length="139" mass="14965">MAVRTMSPLSVACPGRFRLDPLETFLRSLTLAVLVSIKSSGDMFNPGLYIGGKSKKKGEEEEVAAVHNPFVPPPSVTDRPRRCSSSPSATLEIGKEDEVSGNIGSGSMFASVCSWSVWIVGKAVNNFLKKMGISLHFHP</sequence>
<reference evidence="3" key="1">
    <citation type="submission" date="2025-08" db="UniProtKB">
        <authorList>
            <consortium name="RefSeq"/>
        </authorList>
    </citation>
    <scope>IDENTIFICATION</scope>
    <source>
        <tissue evidence="3">Stem</tissue>
    </source>
</reference>
<dbReference type="RefSeq" id="XP_050939329.1">
    <property type="nucleotide sequence ID" value="XM_051083372.1"/>
</dbReference>
<proteinExistence type="predicted"/>
<dbReference type="Proteomes" id="UP001652600">
    <property type="component" value="Chromosome 4"/>
</dbReference>
<gene>
    <name evidence="3" type="primary">LOC127148936</name>
</gene>
<organism evidence="2 3">
    <name type="scientific">Cucumis melo</name>
    <name type="common">Muskmelon</name>
    <dbReference type="NCBI Taxonomy" id="3656"/>
    <lineage>
        <taxon>Eukaryota</taxon>
        <taxon>Viridiplantae</taxon>
        <taxon>Streptophyta</taxon>
        <taxon>Embryophyta</taxon>
        <taxon>Tracheophyta</taxon>
        <taxon>Spermatophyta</taxon>
        <taxon>Magnoliopsida</taxon>
        <taxon>eudicotyledons</taxon>
        <taxon>Gunneridae</taxon>
        <taxon>Pentapetalae</taxon>
        <taxon>rosids</taxon>
        <taxon>fabids</taxon>
        <taxon>Cucurbitales</taxon>
        <taxon>Cucurbitaceae</taxon>
        <taxon>Benincaseae</taxon>
        <taxon>Cucumis</taxon>
    </lineage>
</organism>